<proteinExistence type="inferred from homology"/>
<dbReference type="EMBL" id="JACSRA010000003">
    <property type="protein sequence ID" value="MBD7910273.1"/>
    <property type="molecule type" value="Genomic_DNA"/>
</dbReference>
<keyword evidence="7" id="KW-1185">Reference proteome</keyword>
<comment type="caution">
    <text evidence="6">The sequence shown here is derived from an EMBL/GenBank/DDBJ whole genome shotgun (WGS) entry which is preliminary data.</text>
</comment>
<dbReference type="PANTHER" id="PTHR47053">
    <property type="entry name" value="MUREIN DD-ENDOPEPTIDASE MEPH-RELATED"/>
    <property type="match status" value="1"/>
</dbReference>
<dbReference type="InterPro" id="IPR000064">
    <property type="entry name" value="NLP_P60_dom"/>
</dbReference>
<keyword evidence="3" id="KW-0378">Hydrolase</keyword>
<evidence type="ECO:0000313" key="7">
    <source>
        <dbReference type="Proteomes" id="UP000627781"/>
    </source>
</evidence>
<dbReference type="PROSITE" id="PS51935">
    <property type="entry name" value="NLPC_P60"/>
    <property type="match status" value="1"/>
</dbReference>
<evidence type="ECO:0000256" key="3">
    <source>
        <dbReference type="ARBA" id="ARBA00022801"/>
    </source>
</evidence>
<organism evidence="6 7">
    <name type="scientific">Clostridium cibarium</name>
    <dbReference type="NCBI Taxonomy" id="2762247"/>
    <lineage>
        <taxon>Bacteria</taxon>
        <taxon>Bacillati</taxon>
        <taxon>Bacillota</taxon>
        <taxon>Clostridia</taxon>
        <taxon>Eubacteriales</taxon>
        <taxon>Clostridiaceae</taxon>
        <taxon>Clostridium</taxon>
    </lineage>
</organism>
<dbReference type="InterPro" id="IPR038765">
    <property type="entry name" value="Papain-like_cys_pep_sf"/>
</dbReference>
<comment type="similarity">
    <text evidence="1">Belongs to the peptidase C40 family.</text>
</comment>
<dbReference type="InterPro" id="IPR051202">
    <property type="entry name" value="Peptidase_C40"/>
</dbReference>
<dbReference type="Gene3D" id="3.90.1720.10">
    <property type="entry name" value="endopeptidase domain like (from Nostoc punctiforme)"/>
    <property type="match status" value="1"/>
</dbReference>
<evidence type="ECO:0000256" key="2">
    <source>
        <dbReference type="ARBA" id="ARBA00022670"/>
    </source>
</evidence>
<dbReference type="Proteomes" id="UP000627781">
    <property type="component" value="Unassembled WGS sequence"/>
</dbReference>
<name>A0ABR8PQ37_9CLOT</name>
<accession>A0ABR8PQ37</accession>
<dbReference type="PANTHER" id="PTHR47053:SF1">
    <property type="entry name" value="MUREIN DD-ENDOPEPTIDASE MEPH-RELATED"/>
    <property type="match status" value="1"/>
</dbReference>
<dbReference type="Pfam" id="PF00877">
    <property type="entry name" value="NLPC_P60"/>
    <property type="match status" value="1"/>
</dbReference>
<gene>
    <name evidence="6" type="ORF">H9661_02780</name>
</gene>
<reference evidence="6 7" key="1">
    <citation type="submission" date="2020-08" db="EMBL/GenBank/DDBJ databases">
        <title>A Genomic Blueprint of the Chicken Gut Microbiome.</title>
        <authorList>
            <person name="Gilroy R."/>
            <person name="Ravi A."/>
            <person name="Getino M."/>
            <person name="Pursley I."/>
            <person name="Horton D.L."/>
            <person name="Alikhan N.-F."/>
            <person name="Baker D."/>
            <person name="Gharbi K."/>
            <person name="Hall N."/>
            <person name="Watson M."/>
            <person name="Adriaenssens E.M."/>
            <person name="Foster-Nyarko E."/>
            <person name="Jarju S."/>
            <person name="Secka A."/>
            <person name="Antonio M."/>
            <person name="Oren A."/>
            <person name="Chaudhuri R."/>
            <person name="La Ragione R.M."/>
            <person name="Hildebrand F."/>
            <person name="Pallen M.J."/>
        </authorList>
    </citation>
    <scope>NUCLEOTIDE SEQUENCE [LARGE SCALE GENOMIC DNA]</scope>
    <source>
        <strain evidence="6 7">Sa3CVN1</strain>
    </source>
</reference>
<feature type="domain" description="NlpC/P60" evidence="5">
    <location>
        <begin position="1"/>
        <end position="65"/>
    </location>
</feature>
<protein>
    <submittedName>
        <fullName evidence="6">C40 family peptidase</fullName>
    </submittedName>
</protein>
<keyword evidence="2" id="KW-0645">Protease</keyword>
<evidence type="ECO:0000259" key="5">
    <source>
        <dbReference type="PROSITE" id="PS51935"/>
    </source>
</evidence>
<dbReference type="SUPFAM" id="SSF54001">
    <property type="entry name" value="Cysteine proteinases"/>
    <property type="match status" value="1"/>
</dbReference>
<evidence type="ECO:0000313" key="6">
    <source>
        <dbReference type="EMBL" id="MBD7910273.1"/>
    </source>
</evidence>
<keyword evidence="4" id="KW-0788">Thiol protease</keyword>
<evidence type="ECO:0000256" key="4">
    <source>
        <dbReference type="ARBA" id="ARBA00022807"/>
    </source>
</evidence>
<sequence length="65" mass="7317">MNHLEKPYVYGETGPDRFDCSGLALYVYKKVANIDIGRDTYAQVKEGREVSQSELQPGDLVFPHA</sequence>
<evidence type="ECO:0000256" key="1">
    <source>
        <dbReference type="ARBA" id="ARBA00007074"/>
    </source>
</evidence>